<protein>
    <submittedName>
        <fullName evidence="1">Uncharacterized protein</fullName>
    </submittedName>
</protein>
<dbReference type="Gene3D" id="1.10.357.10">
    <property type="entry name" value="Tetracycline Repressor, domain 2"/>
    <property type="match status" value="1"/>
</dbReference>
<sequence>MDELVELWYAPIYSQLQDLARPDPGHSALERLTHTLQELLRWLIANSAVVGHLLADAMAGEPSARAFAIRLPSRHPKLLLRLIREAQAEGTLVAGSSTALLAFIATSTVLPLVLMGATEDGANWLPAMKQIRQTLIKPVAVQARLQWALRGIRTDRPAH</sequence>
<dbReference type="EMBL" id="MLJW01003834">
    <property type="protein sequence ID" value="OIQ71210.1"/>
    <property type="molecule type" value="Genomic_DNA"/>
</dbReference>
<dbReference type="InterPro" id="IPR036271">
    <property type="entry name" value="Tet_transcr_reg_TetR-rel_C_sf"/>
</dbReference>
<name>A0A1J5PJ35_9ZZZZ</name>
<comment type="caution">
    <text evidence="1">The sequence shown here is derived from an EMBL/GenBank/DDBJ whole genome shotgun (WGS) entry which is preliminary data.</text>
</comment>
<accession>A0A1J5PJ35</accession>
<dbReference type="SUPFAM" id="SSF48498">
    <property type="entry name" value="Tetracyclin repressor-like, C-terminal domain"/>
    <property type="match status" value="1"/>
</dbReference>
<organism evidence="1">
    <name type="scientific">mine drainage metagenome</name>
    <dbReference type="NCBI Taxonomy" id="410659"/>
    <lineage>
        <taxon>unclassified sequences</taxon>
        <taxon>metagenomes</taxon>
        <taxon>ecological metagenomes</taxon>
    </lineage>
</organism>
<dbReference type="AlphaFoldDB" id="A0A1J5PJ35"/>
<reference evidence="1" key="1">
    <citation type="submission" date="2016-10" db="EMBL/GenBank/DDBJ databases">
        <title>Sequence of Gallionella enrichment culture.</title>
        <authorList>
            <person name="Poehlein A."/>
            <person name="Muehling M."/>
            <person name="Daniel R."/>
        </authorList>
    </citation>
    <scope>NUCLEOTIDE SEQUENCE</scope>
</reference>
<proteinExistence type="predicted"/>
<gene>
    <name evidence="1" type="ORF">GALL_471760</name>
</gene>
<evidence type="ECO:0000313" key="1">
    <source>
        <dbReference type="EMBL" id="OIQ71210.1"/>
    </source>
</evidence>